<feature type="compositionally biased region" description="Basic and acidic residues" evidence="1">
    <location>
        <begin position="1039"/>
        <end position="1048"/>
    </location>
</feature>
<dbReference type="InterPro" id="IPR022155">
    <property type="entry name" value="DUF3684"/>
</dbReference>
<dbReference type="PANTHER" id="PTHR47839">
    <property type="entry name" value="DOMAIN PROTEIN, PUTATIVE (AFU_ORTHOLOGUE AFUA_6G04830)-RELATED"/>
    <property type="match status" value="1"/>
</dbReference>
<dbReference type="PANTHER" id="PTHR47839:SF1">
    <property type="entry name" value="DOMAIN PROTEIN, PUTATIVE (AFU_ORTHOLOGUE AFUA_6G04830)-RELATED"/>
    <property type="match status" value="1"/>
</dbReference>
<feature type="region of interest" description="Disordered" evidence="1">
    <location>
        <begin position="1"/>
        <end position="20"/>
    </location>
</feature>
<keyword evidence="3" id="KW-1185">Reference proteome</keyword>
<feature type="region of interest" description="Disordered" evidence="1">
    <location>
        <begin position="1169"/>
        <end position="1217"/>
    </location>
</feature>
<proteinExistence type="predicted"/>
<name>A0A0C9TS07_PAXIN</name>
<reference evidence="2 3" key="1">
    <citation type="submission" date="2014-06" db="EMBL/GenBank/DDBJ databases">
        <authorList>
            <consortium name="DOE Joint Genome Institute"/>
            <person name="Kuo A."/>
            <person name="Kohler A."/>
            <person name="Nagy L.G."/>
            <person name="Floudas D."/>
            <person name="Copeland A."/>
            <person name="Barry K.W."/>
            <person name="Cichocki N."/>
            <person name="Veneault-Fourrey C."/>
            <person name="LaButti K."/>
            <person name="Lindquist E.A."/>
            <person name="Lipzen A."/>
            <person name="Lundell T."/>
            <person name="Morin E."/>
            <person name="Murat C."/>
            <person name="Sun H."/>
            <person name="Tunlid A."/>
            <person name="Henrissat B."/>
            <person name="Grigoriev I.V."/>
            <person name="Hibbett D.S."/>
            <person name="Martin F."/>
            <person name="Nordberg H.P."/>
            <person name="Cantor M.N."/>
            <person name="Hua S.X."/>
        </authorList>
    </citation>
    <scope>NUCLEOTIDE SEQUENCE [LARGE SCALE GENOMIC DNA]</scope>
    <source>
        <strain evidence="2 3">ATCC 200175</strain>
    </source>
</reference>
<reference evidence="3" key="2">
    <citation type="submission" date="2015-01" db="EMBL/GenBank/DDBJ databases">
        <title>Evolutionary Origins and Diversification of the Mycorrhizal Mutualists.</title>
        <authorList>
            <consortium name="DOE Joint Genome Institute"/>
            <consortium name="Mycorrhizal Genomics Consortium"/>
            <person name="Kohler A."/>
            <person name="Kuo A."/>
            <person name="Nagy L.G."/>
            <person name="Floudas D."/>
            <person name="Copeland A."/>
            <person name="Barry K.W."/>
            <person name="Cichocki N."/>
            <person name="Veneault-Fourrey C."/>
            <person name="LaButti K."/>
            <person name="Lindquist E.A."/>
            <person name="Lipzen A."/>
            <person name="Lundell T."/>
            <person name="Morin E."/>
            <person name="Murat C."/>
            <person name="Riley R."/>
            <person name="Ohm R."/>
            <person name="Sun H."/>
            <person name="Tunlid A."/>
            <person name="Henrissat B."/>
            <person name="Grigoriev I.V."/>
            <person name="Hibbett D.S."/>
            <person name="Martin F."/>
        </authorList>
    </citation>
    <scope>NUCLEOTIDE SEQUENCE [LARGE SCALE GENOMIC DNA]</scope>
    <source>
        <strain evidence="3">ATCC 200175</strain>
    </source>
</reference>
<feature type="region of interest" description="Disordered" evidence="1">
    <location>
        <begin position="1002"/>
        <end position="1082"/>
    </location>
</feature>
<feature type="region of interest" description="Disordered" evidence="1">
    <location>
        <begin position="1111"/>
        <end position="1147"/>
    </location>
</feature>
<evidence type="ECO:0000313" key="2">
    <source>
        <dbReference type="EMBL" id="KIJ09986.1"/>
    </source>
</evidence>
<feature type="compositionally biased region" description="Polar residues" evidence="1">
    <location>
        <begin position="1061"/>
        <end position="1079"/>
    </location>
</feature>
<evidence type="ECO:0000313" key="3">
    <source>
        <dbReference type="Proteomes" id="UP000053647"/>
    </source>
</evidence>
<organism evidence="2 3">
    <name type="scientific">Paxillus involutus ATCC 200175</name>
    <dbReference type="NCBI Taxonomy" id="664439"/>
    <lineage>
        <taxon>Eukaryota</taxon>
        <taxon>Fungi</taxon>
        <taxon>Dikarya</taxon>
        <taxon>Basidiomycota</taxon>
        <taxon>Agaricomycotina</taxon>
        <taxon>Agaricomycetes</taxon>
        <taxon>Agaricomycetidae</taxon>
        <taxon>Boletales</taxon>
        <taxon>Paxilineae</taxon>
        <taxon>Paxillaceae</taxon>
        <taxon>Paxillus</taxon>
    </lineage>
</organism>
<dbReference type="EMBL" id="KN819422">
    <property type="protein sequence ID" value="KIJ09986.1"/>
    <property type="molecule type" value="Genomic_DNA"/>
</dbReference>
<evidence type="ECO:0000256" key="1">
    <source>
        <dbReference type="SAM" id="MobiDB-lite"/>
    </source>
</evidence>
<dbReference type="HOGENOM" id="CLU_273752_0_0_1"/>
<gene>
    <name evidence="2" type="ORF">PAXINDRAFT_16962</name>
</gene>
<dbReference type="Proteomes" id="UP000053647">
    <property type="component" value="Unassembled WGS sequence"/>
</dbReference>
<dbReference type="OrthoDB" id="10031156at2759"/>
<dbReference type="AlphaFoldDB" id="A0A0C9TS07"/>
<feature type="region of interest" description="Disordered" evidence="1">
    <location>
        <begin position="940"/>
        <end position="967"/>
    </location>
</feature>
<feature type="compositionally biased region" description="Basic and acidic residues" evidence="1">
    <location>
        <begin position="1118"/>
        <end position="1138"/>
    </location>
</feature>
<protein>
    <submittedName>
        <fullName evidence="2">Uncharacterized protein</fullName>
    </submittedName>
</protein>
<feature type="compositionally biased region" description="Acidic residues" evidence="1">
    <location>
        <begin position="1191"/>
        <end position="1205"/>
    </location>
</feature>
<accession>A0A0C9TS07</accession>
<sequence length="1227" mass="137498">MVYSAGSKSSPANKTVPPTNASVANYTIYSAQITSTPPKDIVRGLEEATKKKPPTSFPYEAIHASDFSKDEYQRVMQEGNEEGSIGSVFRGVQALCSEEGEGHASRLFVGQRTAQTSGSAIHLSSRFIPTVERASIDLVNGQVAEWNAELLYVGGLLTRFIYEQAMKDIGSRWPESPSLTVDGLREEALYTMGCFTFRQSTPDSKVGQLLQDAFFNCSASKSFPILSNIGIRNSKDIREPHADFQSFMKACPSLDSAWWPARSPMIQQLPEKYQVKTYKFRAVRDELKGRAFTEEEMIACVSWWVKIIGTKQQSDTTRRNQFLADARFYSSSPTTLPLIELSKITKFVDPTLGFSFLHDDDPLPLDTIPMSLTETLDPNQLRTALGWQPLTMVDWIYHLTTSDLHHSKDIRKDAVFSQRVLLALNNLWPFLEPDDKAKIVSLLQDVDCVPTNYGHYKPKDAYFPEADLFNELVVVQLSRRVDSVLIALGVRKYVEWEEVEHRLDSMNYSMMRLVAYLQAVRPHMKDKFKTVPTLRIFASDTGTRHCIQELHYPDPINRTLGLPILRWNDEPVLGAFGAPTLYDVASEFLFGIGLQRYPSLEVIIKKASADDPEARQHAYNFFVNHLEDYYEKYTPASFSGSAFLPCGNGDEPEFGTPEEVFTSHEWEIFGFRTIHKSVPPTAKKWFDLLAREGGFSADDLAVISEMALVPVQLQPDGTYQESVDPPAVPPNRCFYAPPDPTKAHHEAIFAYVNYNEPANSLLKMCGAKPSPDCSDIVAAMIENPQEYLNKIKRFMDKRQLDKTHAYQRYLDDLSQVAAGYHSLSTELGTLMKEAPIFISFRKKRSVSDGPLSTESQEYALKPAHEIFIDDGLKSHQSFGEDFFVAPKGEVFEITEHPDPSAASQPVIMAARRPLVAPLGGTNDTSDPLYTNFFKHVSPPNVSPPSISPPSNINGDAPPPLNEARKKRSAKFRTIFTLKKKDGKAETQVQRLWKRPFKLHNILTRKNKDETQSQSDHQPAVVRAEADINPRPATPPQELIAKDKGKQKQCDPNPVPARHTGRASTHTTQHQPAAPASQTQHKLRERVAGIRQAIMRHRDGSTAQAQNRLENTPLADGNSTEHGDAAEPSHIHVGRDFPNRRPWTTFPKTTRNPEVVEIMEGQMKDRYVSGHKFVKKKRRSSVESGSGSGSGDTEDGAEDSGEDEREEEPRNKTPGGLIGMLCFCSCIP</sequence>
<dbReference type="Pfam" id="PF12449">
    <property type="entry name" value="DUF3684"/>
    <property type="match status" value="1"/>
</dbReference>